<dbReference type="EC" id="2.1.1.72" evidence="1"/>
<dbReference type="AlphaFoldDB" id="A0A938BN75"/>
<keyword evidence="3" id="KW-0808">Transferase</keyword>
<dbReference type="EMBL" id="VGJX01000378">
    <property type="protein sequence ID" value="MBM3274924.1"/>
    <property type="molecule type" value="Genomic_DNA"/>
</dbReference>
<evidence type="ECO:0000256" key="3">
    <source>
        <dbReference type="ARBA" id="ARBA00022679"/>
    </source>
</evidence>
<accession>A0A938BN75</accession>
<organism evidence="5 6">
    <name type="scientific">Candidatus Tanganyikabacteria bacterium</name>
    <dbReference type="NCBI Taxonomy" id="2961651"/>
    <lineage>
        <taxon>Bacteria</taxon>
        <taxon>Bacillati</taxon>
        <taxon>Candidatus Sericytochromatia</taxon>
        <taxon>Candidatus Tanganyikabacteria</taxon>
    </lineage>
</organism>
<name>A0A938BN75_9BACT</name>
<dbReference type="InterPro" id="IPR050953">
    <property type="entry name" value="N4_N6_ade-DNA_methylase"/>
</dbReference>
<dbReference type="GO" id="GO:0003676">
    <property type="term" value="F:nucleic acid binding"/>
    <property type="evidence" value="ECO:0007669"/>
    <property type="project" value="InterPro"/>
</dbReference>
<dbReference type="GO" id="GO:0032259">
    <property type="term" value="P:methylation"/>
    <property type="evidence" value="ECO:0007669"/>
    <property type="project" value="UniProtKB-KW"/>
</dbReference>
<keyword evidence="2" id="KW-0489">Methyltransferase</keyword>
<gene>
    <name evidence="5" type="ORF">FJZ00_07210</name>
</gene>
<evidence type="ECO:0000256" key="1">
    <source>
        <dbReference type="ARBA" id="ARBA00011900"/>
    </source>
</evidence>
<dbReference type="InterPro" id="IPR029063">
    <property type="entry name" value="SAM-dependent_MTases_sf"/>
</dbReference>
<dbReference type="Gene3D" id="3.40.50.150">
    <property type="entry name" value="Vaccinia Virus protein VP39"/>
    <property type="match status" value="1"/>
</dbReference>
<dbReference type="PANTHER" id="PTHR33841:SF1">
    <property type="entry name" value="DNA METHYLTRANSFERASE A"/>
    <property type="match status" value="1"/>
</dbReference>
<comment type="caution">
    <text evidence="5">The sequence shown here is derived from an EMBL/GenBank/DDBJ whole genome shotgun (WGS) entry which is preliminary data.</text>
</comment>
<dbReference type="GO" id="GO:0009007">
    <property type="term" value="F:site-specific DNA-methyltransferase (adenine-specific) activity"/>
    <property type="evidence" value="ECO:0007669"/>
    <property type="project" value="UniProtKB-EC"/>
</dbReference>
<dbReference type="InterPro" id="IPR002052">
    <property type="entry name" value="DNA_methylase_N6_adenine_CS"/>
</dbReference>
<evidence type="ECO:0000256" key="4">
    <source>
        <dbReference type="ARBA" id="ARBA00047942"/>
    </source>
</evidence>
<proteinExistence type="predicted"/>
<dbReference type="SUPFAM" id="SSF53335">
    <property type="entry name" value="S-adenosyl-L-methionine-dependent methyltransferases"/>
    <property type="match status" value="1"/>
</dbReference>
<comment type="catalytic activity">
    <reaction evidence="4">
        <text>a 2'-deoxyadenosine in DNA + S-adenosyl-L-methionine = an N(6)-methyl-2'-deoxyadenosine in DNA + S-adenosyl-L-homocysteine + H(+)</text>
        <dbReference type="Rhea" id="RHEA:15197"/>
        <dbReference type="Rhea" id="RHEA-COMP:12418"/>
        <dbReference type="Rhea" id="RHEA-COMP:12419"/>
        <dbReference type="ChEBI" id="CHEBI:15378"/>
        <dbReference type="ChEBI" id="CHEBI:57856"/>
        <dbReference type="ChEBI" id="CHEBI:59789"/>
        <dbReference type="ChEBI" id="CHEBI:90615"/>
        <dbReference type="ChEBI" id="CHEBI:90616"/>
        <dbReference type="EC" id="2.1.1.72"/>
    </reaction>
</comment>
<protein>
    <recommendedName>
        <fullName evidence="1">site-specific DNA-methyltransferase (adenine-specific)</fullName>
        <ecNumber evidence="1">2.1.1.72</ecNumber>
    </recommendedName>
</protein>
<evidence type="ECO:0000313" key="5">
    <source>
        <dbReference type="EMBL" id="MBM3274924.1"/>
    </source>
</evidence>
<reference evidence="5 6" key="1">
    <citation type="submission" date="2019-03" db="EMBL/GenBank/DDBJ databases">
        <title>Lake Tanganyika Metagenome-Assembled Genomes (MAGs).</title>
        <authorList>
            <person name="Tran P."/>
        </authorList>
    </citation>
    <scope>NUCLEOTIDE SEQUENCE [LARGE SCALE GENOMIC DNA]</scope>
    <source>
        <strain evidence="5">K_DeepCast_65m_m2_236</strain>
    </source>
</reference>
<feature type="non-terminal residue" evidence="5">
    <location>
        <position position="502"/>
    </location>
</feature>
<dbReference type="PRINTS" id="PR00507">
    <property type="entry name" value="N12N6MTFRASE"/>
</dbReference>
<sequence>MDFAEVRRRAIARYETPPALAEFLAEQVHGRLAGTGTRFVLDPTCGSGGLLAPFKGEDLVCYGVDIDAEVAAKAARACQTPLGGRVKVGNALLDPIGPWRWAEFLAEERALLRRLADLRSAGDFATAECLSVPLRRRLATLLPPVLADAQPFCWPLEFPEVFLAPDPGFGAIVTNPPWDKFKLHSREFFDPALRRLHQSDQRRIRARRLAAMPFQEALIRERRRNAAFQTYTKVWSTRESREARSRGDANAYLAVLDLAHQLLGPTGVLGAIVPGGFWADYSALGWRNRLFEDHDRLATWSFAPRTDAFPDIDQRAAVLVARRQAGRSPAIRISVASGLTTLAELQSRPTFDVPVAVIRRSAPETAAVPPLETPLDLAIVEKLYATGPPFANGKWQPIFGRELDMTADADAFDGVWKGAPLWEGKRIGPFELCPVDAKVSGALPACKASCTRAASCPYERRNGHQLWVDEARLGKRDHGHAAHTRVAWRSVARTDRARRLEA</sequence>
<dbReference type="Proteomes" id="UP000703893">
    <property type="component" value="Unassembled WGS sequence"/>
</dbReference>
<dbReference type="PROSITE" id="PS00092">
    <property type="entry name" value="N6_MTASE"/>
    <property type="match status" value="1"/>
</dbReference>
<dbReference type="PANTHER" id="PTHR33841">
    <property type="entry name" value="DNA METHYLTRANSFERASE YEEA-RELATED"/>
    <property type="match status" value="1"/>
</dbReference>
<evidence type="ECO:0000256" key="2">
    <source>
        <dbReference type="ARBA" id="ARBA00022603"/>
    </source>
</evidence>
<evidence type="ECO:0000313" key="6">
    <source>
        <dbReference type="Proteomes" id="UP000703893"/>
    </source>
</evidence>